<feature type="compositionally biased region" description="Basic and acidic residues" evidence="1">
    <location>
        <begin position="785"/>
        <end position="796"/>
    </location>
</feature>
<feature type="compositionally biased region" description="Basic and acidic residues" evidence="1">
    <location>
        <begin position="1"/>
        <end position="12"/>
    </location>
</feature>
<evidence type="ECO:0000313" key="4">
    <source>
        <dbReference type="EMBL" id="VFK12635.1"/>
    </source>
</evidence>
<organism evidence="4">
    <name type="scientific">Candidatus Kentrum sp. FM</name>
    <dbReference type="NCBI Taxonomy" id="2126340"/>
    <lineage>
        <taxon>Bacteria</taxon>
        <taxon>Pseudomonadati</taxon>
        <taxon>Pseudomonadota</taxon>
        <taxon>Gammaproteobacteria</taxon>
        <taxon>Candidatus Kentrum</taxon>
    </lineage>
</organism>
<feature type="compositionally biased region" description="Basic and acidic residues" evidence="1">
    <location>
        <begin position="810"/>
        <end position="825"/>
    </location>
</feature>
<sequence length="888" mass="99589">MSLLTDGDKVKTSESSGESTVHHPSTRDEQAIVADRTEIPLRVQAVKKVTSEDDTLRMLRAFYLGNPGVPDPEEGVDGRYLPAFLNPYRNESILRHDYPLFLVASVDTDAAETDTLPSSSDASQPIQSHSGVFPLPGLFNDLLLFSDLGGLPKKSQRLLEENLLRLEKHIVESITHGDDGDGEPREASTVLDRAMEALLASLHLDDKQREQLEAGLVQLEEKMPVGRFLPFSRYAPLYMLTHMAKRRFRSQRARILVQIENFVDRLNALLVMEKSKSIEAIEPRMVLDSIGSGGERFLDPLALSNLMDHRHGSQTMSPERHQRILEVLEILENERATGIGAPQLLLVRGTAARGVYGLDSDRLPAALSEEWELHESSNPFVTAMTVFDKQVIRLTRLARAMRIAALELENNYDPDIHDAWFSSFDWRTLSEQESKLMPLVLVVDSASNVVHHEFFGFSRLLHADRPIQVILEVQPSADPGEGDESIAVAYGEANNGMARRTELGYLGISHRQAVVVQSSATRPQHLLTGFGMALRSRRPTLCLLGSGYSGEIDQPPPLSLWPWFFESAAVESRAHPLFQYNPASGGEWPVTLSLVDNLQLEIDWPRHPFQYRTEDGTVTEITMTFGFADYALLDPRWRQHFYPVPDTLDAKEIIHLDDYLALSPAQRGSQLPFLWAVRDDKRTRGTRLTRLIVSTTLVEACLDRREFWHTLQAMAGVRNHHVEIAVSRLKAKAEERAQAQRILLTTKHQEELTRVRKEAGADALRRLTESLLVMDFSSAPAPSDTGDRERDDRERNVPLSPVAEQTESNIGKEHPPPVDKGKEPDLDAGAEPWIDTPLCTTCNECTDLNPRLFVYNDDKQAEIGDPAAGTHEQWLQAAELCPAQCIHP</sequence>
<feature type="compositionally biased region" description="Polar residues" evidence="1">
    <location>
        <begin position="13"/>
        <end position="23"/>
    </location>
</feature>
<reference evidence="4" key="1">
    <citation type="submission" date="2019-02" db="EMBL/GenBank/DDBJ databases">
        <authorList>
            <person name="Gruber-Vodicka R. H."/>
            <person name="Seah K. B. B."/>
        </authorList>
    </citation>
    <scope>NUCLEOTIDE SEQUENCE</scope>
    <source>
        <strain evidence="3">BECK_BZ163</strain>
        <strain evidence="4">BECK_BZ164</strain>
        <strain evidence="2">BECK_BZ165</strain>
    </source>
</reference>
<dbReference type="EMBL" id="CAADFA010000261">
    <property type="protein sequence ID" value="VFJ59965.1"/>
    <property type="molecule type" value="Genomic_DNA"/>
</dbReference>
<dbReference type="Pfam" id="PF13370">
    <property type="entry name" value="Fer4_13"/>
    <property type="match status" value="1"/>
</dbReference>
<evidence type="ECO:0000313" key="2">
    <source>
        <dbReference type="EMBL" id="VFJ59965.1"/>
    </source>
</evidence>
<dbReference type="AlphaFoldDB" id="A0A450W6H1"/>
<dbReference type="EMBL" id="CAADFL010000250">
    <property type="protein sequence ID" value="VFK12635.1"/>
    <property type="molecule type" value="Genomic_DNA"/>
</dbReference>
<dbReference type="EMBL" id="CAADEZ010000490">
    <property type="protein sequence ID" value="VFJ68925.1"/>
    <property type="molecule type" value="Genomic_DNA"/>
</dbReference>
<evidence type="ECO:0000313" key="3">
    <source>
        <dbReference type="EMBL" id="VFJ68925.1"/>
    </source>
</evidence>
<proteinExistence type="predicted"/>
<gene>
    <name evidence="3" type="ORF">BECKFM1743A_GA0114220_104901</name>
    <name evidence="4" type="ORF">BECKFM1743B_GA0114221_102501</name>
    <name evidence="2" type="ORF">BECKFM1743C_GA0114222_102611</name>
</gene>
<feature type="region of interest" description="Disordered" evidence="1">
    <location>
        <begin position="1"/>
        <end position="29"/>
    </location>
</feature>
<dbReference type="Gene3D" id="3.30.70.20">
    <property type="match status" value="1"/>
</dbReference>
<name>A0A450W6H1_9GAMM</name>
<accession>A0A450W6H1</accession>
<protein>
    <submittedName>
        <fullName evidence="4">Ferredoxin</fullName>
    </submittedName>
</protein>
<evidence type="ECO:0000256" key="1">
    <source>
        <dbReference type="SAM" id="MobiDB-lite"/>
    </source>
</evidence>
<feature type="region of interest" description="Disordered" evidence="1">
    <location>
        <begin position="775"/>
        <end position="832"/>
    </location>
</feature>